<organism evidence="3 4">
    <name type="scientific">Candidimonas humi</name>
    <dbReference type="NCBI Taxonomy" id="683355"/>
    <lineage>
        <taxon>Bacteria</taxon>
        <taxon>Pseudomonadati</taxon>
        <taxon>Pseudomonadota</taxon>
        <taxon>Betaproteobacteria</taxon>
        <taxon>Burkholderiales</taxon>
        <taxon>Alcaligenaceae</taxon>
        <taxon>Candidimonas</taxon>
    </lineage>
</organism>
<accession>A0ABV8NWU6</accession>
<dbReference type="InterPro" id="IPR012748">
    <property type="entry name" value="Rieske-like_NirD"/>
</dbReference>
<dbReference type="NCBIfam" id="TIGR02378">
    <property type="entry name" value="nirD_assim_sml"/>
    <property type="match status" value="1"/>
</dbReference>
<dbReference type="PANTHER" id="PTHR21496">
    <property type="entry name" value="FERREDOXIN-RELATED"/>
    <property type="match status" value="1"/>
</dbReference>
<dbReference type="EMBL" id="JBHSBV010000001">
    <property type="protein sequence ID" value="MFC4199927.1"/>
    <property type="molecule type" value="Genomic_DNA"/>
</dbReference>
<feature type="domain" description="Rieske" evidence="2">
    <location>
        <begin position="20"/>
        <end position="117"/>
    </location>
</feature>
<proteinExistence type="predicted"/>
<keyword evidence="1" id="KW-0560">Oxidoreductase</keyword>
<dbReference type="Pfam" id="PF00355">
    <property type="entry name" value="Rieske"/>
    <property type="match status" value="1"/>
</dbReference>
<protein>
    <submittedName>
        <fullName evidence="3">Nitrite reductase small subunit NirD</fullName>
    </submittedName>
</protein>
<dbReference type="PANTHER" id="PTHR21496:SF23">
    <property type="entry name" value="3-PHENYLPROPIONATE_CINNAMIC ACID DIOXYGENASE FERREDOXIN SUBUNIT"/>
    <property type="match status" value="1"/>
</dbReference>
<dbReference type="RefSeq" id="WP_217966401.1">
    <property type="nucleotide sequence ID" value="NZ_JAHTBN010000013.1"/>
</dbReference>
<reference evidence="4" key="1">
    <citation type="journal article" date="2019" name="Int. J. Syst. Evol. Microbiol.">
        <title>The Global Catalogue of Microorganisms (GCM) 10K type strain sequencing project: providing services to taxonomists for standard genome sequencing and annotation.</title>
        <authorList>
            <consortium name="The Broad Institute Genomics Platform"/>
            <consortium name="The Broad Institute Genome Sequencing Center for Infectious Disease"/>
            <person name="Wu L."/>
            <person name="Ma J."/>
        </authorList>
    </citation>
    <scope>NUCLEOTIDE SEQUENCE [LARGE SCALE GENOMIC DNA]</scope>
    <source>
        <strain evidence="4">LMG 24813</strain>
    </source>
</reference>
<dbReference type="CDD" id="cd03530">
    <property type="entry name" value="Rieske_NirD_small_Bacillus"/>
    <property type="match status" value="1"/>
</dbReference>
<evidence type="ECO:0000313" key="3">
    <source>
        <dbReference type="EMBL" id="MFC4199927.1"/>
    </source>
</evidence>
<dbReference type="PROSITE" id="PS51296">
    <property type="entry name" value="RIESKE"/>
    <property type="match status" value="1"/>
</dbReference>
<name>A0ABV8NWU6_9BURK</name>
<evidence type="ECO:0000313" key="4">
    <source>
        <dbReference type="Proteomes" id="UP001595848"/>
    </source>
</evidence>
<comment type="caution">
    <text evidence="3">The sequence shown here is derived from an EMBL/GenBank/DDBJ whole genome shotgun (WGS) entry which is preliminary data.</text>
</comment>
<evidence type="ECO:0000259" key="2">
    <source>
        <dbReference type="PROSITE" id="PS51296"/>
    </source>
</evidence>
<keyword evidence="4" id="KW-1185">Reference proteome</keyword>
<dbReference type="InterPro" id="IPR017941">
    <property type="entry name" value="Rieske_2Fe-2S"/>
</dbReference>
<gene>
    <name evidence="3" type="primary">nirD</name>
    <name evidence="3" type="ORF">ACFOY1_03075</name>
</gene>
<evidence type="ECO:0000256" key="1">
    <source>
        <dbReference type="ARBA" id="ARBA00023002"/>
    </source>
</evidence>
<sequence>MHINPANAGAVDAKHADRAWTPVCAVEDIPRAGSRVVKRGGADDIAVFRAWDDQVFALLDRCPHKGGPLSAGLVHGHAVTCPLHGWTIDLADGQAQAPDQGCSHRIAVQVEDGTVYLDLPDQGRGLAQSPEPCATPQAAGSA</sequence>
<dbReference type="Proteomes" id="UP001595848">
    <property type="component" value="Unassembled WGS sequence"/>
</dbReference>